<feature type="transmembrane region" description="Helical" evidence="8">
    <location>
        <begin position="198"/>
        <end position="220"/>
    </location>
</feature>
<evidence type="ECO:0000259" key="9">
    <source>
        <dbReference type="PROSITE" id="PS50928"/>
    </source>
</evidence>
<dbReference type="EMBL" id="FQYO01000003">
    <property type="protein sequence ID" value="SHI75852.1"/>
    <property type="molecule type" value="Genomic_DNA"/>
</dbReference>
<proteinExistence type="inferred from homology"/>
<evidence type="ECO:0000313" key="11">
    <source>
        <dbReference type="Proteomes" id="UP000184292"/>
    </source>
</evidence>
<feature type="transmembrane region" description="Helical" evidence="8">
    <location>
        <begin position="130"/>
        <end position="152"/>
    </location>
</feature>
<comment type="similarity">
    <text evidence="8">Belongs to the binding-protein-dependent transport system permease family.</text>
</comment>
<dbReference type="Proteomes" id="UP000184292">
    <property type="component" value="Unassembled WGS sequence"/>
</dbReference>
<keyword evidence="4" id="KW-0997">Cell inner membrane</keyword>
<dbReference type="InterPro" id="IPR000515">
    <property type="entry name" value="MetI-like"/>
</dbReference>
<sequence>MRGAAALALGLLLVAPLVPLAVWSVARGWFFPDLLPARLTWEAWSAALSPRSGVPQALALSAGIAAASALLAVLVGLPAARALGMRRFRGSGAVRLALLAPVIVPGIAIVLGLHGLFLRLGLANTVPGVILVHLIPTLPYAVLAMAGTFAGLDPDLEAQARSLGARPAAVLRHVTLPAILPGIVAGGLFAFLVSWAQYALTLVIGGGKVVTLPLLLFSYATSGRNDLTGAIGILYLAPGALALVVSARLLTGRGAGLATMHATMRAKVRA</sequence>
<dbReference type="GO" id="GO:0005886">
    <property type="term" value="C:plasma membrane"/>
    <property type="evidence" value="ECO:0007669"/>
    <property type="project" value="UniProtKB-SubCell"/>
</dbReference>
<keyword evidence="3" id="KW-1003">Cell membrane</keyword>
<evidence type="ECO:0000313" key="10">
    <source>
        <dbReference type="EMBL" id="SHI75852.1"/>
    </source>
</evidence>
<dbReference type="STRING" id="1447782.SAMN05444417_1564"/>
<dbReference type="CDD" id="cd06261">
    <property type="entry name" value="TM_PBP2"/>
    <property type="match status" value="1"/>
</dbReference>
<reference evidence="10 11" key="1">
    <citation type="submission" date="2016-11" db="EMBL/GenBank/DDBJ databases">
        <authorList>
            <person name="Jaros S."/>
            <person name="Januszkiewicz K."/>
            <person name="Wedrychowicz H."/>
        </authorList>
    </citation>
    <scope>NUCLEOTIDE SEQUENCE [LARGE SCALE GENOMIC DNA]</scope>
    <source>
        <strain evidence="10 11">DSM 100565</strain>
    </source>
</reference>
<dbReference type="SUPFAM" id="SSF161098">
    <property type="entry name" value="MetI-like"/>
    <property type="match status" value="1"/>
</dbReference>
<name>A0A1M6DRK5_9RHOB</name>
<evidence type="ECO:0000256" key="1">
    <source>
        <dbReference type="ARBA" id="ARBA00004429"/>
    </source>
</evidence>
<protein>
    <submittedName>
        <fullName evidence="10">Putative spermidine/putrescine transport system permease protein</fullName>
    </submittedName>
</protein>
<feature type="transmembrane region" description="Helical" evidence="8">
    <location>
        <begin position="96"/>
        <end position="118"/>
    </location>
</feature>
<feature type="transmembrane region" description="Helical" evidence="8">
    <location>
        <begin position="58"/>
        <end position="84"/>
    </location>
</feature>
<keyword evidence="7 8" id="KW-0472">Membrane</keyword>
<dbReference type="Pfam" id="PF00528">
    <property type="entry name" value="BPD_transp_1"/>
    <property type="match status" value="1"/>
</dbReference>
<gene>
    <name evidence="10" type="ORF">SAMN05444417_1564</name>
</gene>
<evidence type="ECO:0000256" key="2">
    <source>
        <dbReference type="ARBA" id="ARBA00022448"/>
    </source>
</evidence>
<evidence type="ECO:0000256" key="6">
    <source>
        <dbReference type="ARBA" id="ARBA00022989"/>
    </source>
</evidence>
<evidence type="ECO:0000256" key="7">
    <source>
        <dbReference type="ARBA" id="ARBA00023136"/>
    </source>
</evidence>
<keyword evidence="5 8" id="KW-0812">Transmembrane</keyword>
<dbReference type="InterPro" id="IPR035906">
    <property type="entry name" value="MetI-like_sf"/>
</dbReference>
<organism evidence="10 11">
    <name type="scientific">Wenxinia saemankumensis</name>
    <dbReference type="NCBI Taxonomy" id="1447782"/>
    <lineage>
        <taxon>Bacteria</taxon>
        <taxon>Pseudomonadati</taxon>
        <taxon>Pseudomonadota</taxon>
        <taxon>Alphaproteobacteria</taxon>
        <taxon>Rhodobacterales</taxon>
        <taxon>Roseobacteraceae</taxon>
        <taxon>Wenxinia</taxon>
    </lineage>
</organism>
<dbReference type="PANTHER" id="PTHR43357:SF4">
    <property type="entry name" value="INNER MEMBRANE ABC TRANSPORTER PERMEASE PROTEIN YDCV"/>
    <property type="match status" value="1"/>
</dbReference>
<evidence type="ECO:0000256" key="5">
    <source>
        <dbReference type="ARBA" id="ARBA00022692"/>
    </source>
</evidence>
<feature type="domain" description="ABC transmembrane type-1" evidence="9">
    <location>
        <begin position="58"/>
        <end position="246"/>
    </location>
</feature>
<evidence type="ECO:0000256" key="3">
    <source>
        <dbReference type="ARBA" id="ARBA00022475"/>
    </source>
</evidence>
<comment type="subcellular location">
    <subcellularLocation>
        <location evidence="1">Cell inner membrane</location>
        <topology evidence="1">Multi-pass membrane protein</topology>
    </subcellularLocation>
    <subcellularLocation>
        <location evidence="8">Cell membrane</location>
        <topology evidence="8">Multi-pass membrane protein</topology>
    </subcellularLocation>
</comment>
<keyword evidence="6 8" id="KW-1133">Transmembrane helix</keyword>
<feature type="transmembrane region" description="Helical" evidence="8">
    <location>
        <begin position="173"/>
        <end position="192"/>
    </location>
</feature>
<evidence type="ECO:0000256" key="8">
    <source>
        <dbReference type="RuleBase" id="RU363032"/>
    </source>
</evidence>
<dbReference type="PROSITE" id="PS50928">
    <property type="entry name" value="ABC_TM1"/>
    <property type="match status" value="1"/>
</dbReference>
<dbReference type="GO" id="GO:0055085">
    <property type="term" value="P:transmembrane transport"/>
    <property type="evidence" value="ECO:0007669"/>
    <property type="project" value="InterPro"/>
</dbReference>
<dbReference type="RefSeq" id="WP_244526303.1">
    <property type="nucleotide sequence ID" value="NZ_FQYO01000003.1"/>
</dbReference>
<feature type="transmembrane region" description="Helical" evidence="8">
    <location>
        <begin position="227"/>
        <end position="250"/>
    </location>
</feature>
<evidence type="ECO:0000256" key="4">
    <source>
        <dbReference type="ARBA" id="ARBA00022519"/>
    </source>
</evidence>
<keyword evidence="2 8" id="KW-0813">Transport</keyword>
<keyword evidence="11" id="KW-1185">Reference proteome</keyword>
<accession>A0A1M6DRK5</accession>
<dbReference type="AlphaFoldDB" id="A0A1M6DRK5"/>
<dbReference type="Gene3D" id="1.10.3720.10">
    <property type="entry name" value="MetI-like"/>
    <property type="match status" value="1"/>
</dbReference>
<dbReference type="PANTHER" id="PTHR43357">
    <property type="entry name" value="INNER MEMBRANE ABC TRANSPORTER PERMEASE PROTEIN YDCV"/>
    <property type="match status" value="1"/>
</dbReference>